<dbReference type="Pfam" id="PF14559">
    <property type="entry name" value="TPR_19"/>
    <property type="match status" value="1"/>
</dbReference>
<gene>
    <name evidence="1" type="ORF">A3F29_02560</name>
</gene>
<dbReference type="SUPFAM" id="SSF48452">
    <property type="entry name" value="TPR-like"/>
    <property type="match status" value="1"/>
</dbReference>
<dbReference type="Proteomes" id="UP000177199">
    <property type="component" value="Unassembled WGS sequence"/>
</dbReference>
<sequence>MTKILKTISPYIGALLIVYLLGNIVVSQNVSPIYYNLSDSNLSKNNLYDDAFNFLVSIRSLSEYEQFLPRFEAVFGSVLDEDIKKHDEKQSAYFENLKYALDKNPKSRDALLKLYLYYIQQGDPEKAQEYLDKAKEVDPTL</sequence>
<reference evidence="1 2" key="1">
    <citation type="journal article" date="2016" name="Nat. Commun.">
        <title>Thousands of microbial genomes shed light on interconnected biogeochemical processes in an aquifer system.</title>
        <authorList>
            <person name="Anantharaman K."/>
            <person name="Brown C.T."/>
            <person name="Hug L.A."/>
            <person name="Sharon I."/>
            <person name="Castelle C.J."/>
            <person name="Probst A.J."/>
            <person name="Thomas B.C."/>
            <person name="Singh A."/>
            <person name="Wilkins M.J."/>
            <person name="Karaoz U."/>
            <person name="Brodie E.L."/>
            <person name="Williams K.H."/>
            <person name="Hubbard S.S."/>
            <person name="Banfield J.F."/>
        </authorList>
    </citation>
    <scope>NUCLEOTIDE SEQUENCE [LARGE SCALE GENOMIC DNA]</scope>
</reference>
<evidence type="ECO:0000313" key="2">
    <source>
        <dbReference type="Proteomes" id="UP000177199"/>
    </source>
</evidence>
<protein>
    <submittedName>
        <fullName evidence="1">Uncharacterized protein</fullName>
    </submittedName>
</protein>
<dbReference type="Gene3D" id="1.25.40.10">
    <property type="entry name" value="Tetratricopeptide repeat domain"/>
    <property type="match status" value="1"/>
</dbReference>
<evidence type="ECO:0000313" key="1">
    <source>
        <dbReference type="EMBL" id="OGK31259.1"/>
    </source>
</evidence>
<accession>A0A1F7HJ60</accession>
<dbReference type="PROSITE" id="PS50293">
    <property type="entry name" value="TPR_REGION"/>
    <property type="match status" value="1"/>
</dbReference>
<dbReference type="InterPro" id="IPR011990">
    <property type="entry name" value="TPR-like_helical_dom_sf"/>
</dbReference>
<name>A0A1F7HJ60_9BACT</name>
<organism evidence="1 2">
    <name type="scientific">Candidatus Roizmanbacteria bacterium RIFCSPHIGHO2_12_FULL_33_9</name>
    <dbReference type="NCBI Taxonomy" id="1802045"/>
    <lineage>
        <taxon>Bacteria</taxon>
        <taxon>Candidatus Roizmaniibacteriota</taxon>
    </lineage>
</organism>
<dbReference type="AlphaFoldDB" id="A0A1F7HJ60"/>
<comment type="caution">
    <text evidence="1">The sequence shown here is derived from an EMBL/GenBank/DDBJ whole genome shotgun (WGS) entry which is preliminary data.</text>
</comment>
<proteinExistence type="predicted"/>
<dbReference type="EMBL" id="MFZV01000015">
    <property type="protein sequence ID" value="OGK31259.1"/>
    <property type="molecule type" value="Genomic_DNA"/>
</dbReference>